<evidence type="ECO:0000313" key="1">
    <source>
        <dbReference type="EMBL" id="CAA6819583.1"/>
    </source>
</evidence>
<organism evidence="1">
    <name type="scientific">uncultured Thiotrichaceae bacterium</name>
    <dbReference type="NCBI Taxonomy" id="298394"/>
    <lineage>
        <taxon>Bacteria</taxon>
        <taxon>Pseudomonadati</taxon>
        <taxon>Pseudomonadota</taxon>
        <taxon>Gammaproteobacteria</taxon>
        <taxon>Thiotrichales</taxon>
        <taxon>Thiotrichaceae</taxon>
        <taxon>environmental samples</taxon>
    </lineage>
</organism>
<dbReference type="Pfam" id="PF08811">
    <property type="entry name" value="DUF1800"/>
    <property type="match status" value="1"/>
</dbReference>
<name>A0A6S6TTT9_9GAMM</name>
<accession>A0A6S6TTT9</accession>
<dbReference type="EMBL" id="CACVAT010000330">
    <property type="protein sequence ID" value="CAA6819583.1"/>
    <property type="molecule type" value="Genomic_DNA"/>
</dbReference>
<sequence>MIIKDYKSARHLSSRLEIGVDDELTKARVGLHVADVLGSMIPSEEIIPPKLSLTAWSEVSDFYEYSRDMQLEMHLDAKIEAREITSWWLETIYQTEYPLLERMTIFWHGHFTSNATDVVWPQFVYRQNQLFRRHALGNFSDLLYEITRDPAMLIYLDLQVNVKDNPNENFARELLELFTLGEGNYSEDDIVNAARAFTGWGLDFEVGEFEFRKNYHDNDDKTFLGHEGNLNGDDIVAILLNDPNTAEFIAKKFWAEFINHDEPDQSEVERWATAFRDSGYEIKALLNEVIHSAAFWREENKAVMIKSPVEFSVGMMRELGLELESYTVLRKANEQLGQDLLYPPDVKGWRGGDQWITNTRLVRRYDLISNLMLEHTEGESNLEELVRSRVSSTELAGGMISMFRRLMDRLSCSTNSDQLIQWLLAETPTSQPNCEASLLGMLYVFLRDPTYQLK</sequence>
<gene>
    <name evidence="1" type="ORF">HELGO_WM15334</name>
</gene>
<dbReference type="InterPro" id="IPR014917">
    <property type="entry name" value="DUF1800"/>
</dbReference>
<reference evidence="1" key="1">
    <citation type="submission" date="2020-01" db="EMBL/GenBank/DDBJ databases">
        <authorList>
            <person name="Meier V. D."/>
            <person name="Meier V D."/>
        </authorList>
    </citation>
    <scope>NUCLEOTIDE SEQUENCE</scope>
    <source>
        <strain evidence="1">HLG_WM_MAG_09</strain>
    </source>
</reference>
<dbReference type="AlphaFoldDB" id="A0A6S6TTT9"/>
<protein>
    <submittedName>
        <fullName evidence="1">PROBABLE SIGNAL PEPTIDE PROTEIN</fullName>
    </submittedName>
</protein>
<proteinExistence type="predicted"/>